<evidence type="ECO:0000313" key="1">
    <source>
        <dbReference type="EMBL" id="VDG30281.1"/>
    </source>
</evidence>
<proteinExistence type="predicted"/>
<sequence length="32" mass="3521">MMKLQAAKQLNLVTTLAVQNLALLLLKKDPVT</sequence>
<reference evidence="1 2" key="1">
    <citation type="submission" date="2018-11" db="EMBL/GenBank/DDBJ databases">
        <authorList>
            <person name="Wuyts S."/>
        </authorList>
    </citation>
    <scope>NUCLEOTIDE SEQUENCE [LARGE SCALE GENOMIC DNA]</scope>
    <source>
        <strain evidence="1">Lactobacillus mudanjiangensis AMBF249</strain>
    </source>
</reference>
<dbReference type="AlphaFoldDB" id="A0A660ECI2"/>
<accession>A0A660ECI2</accession>
<name>A0A660ECI2_9LACO</name>
<organism evidence="1 2">
    <name type="scientific">Lactiplantibacillus mudanjiangensis</name>
    <dbReference type="NCBI Taxonomy" id="1296538"/>
    <lineage>
        <taxon>Bacteria</taxon>
        <taxon>Bacillati</taxon>
        <taxon>Bacillota</taxon>
        <taxon>Bacilli</taxon>
        <taxon>Lactobacillales</taxon>
        <taxon>Lactobacillaceae</taxon>
        <taxon>Lactiplantibacillus</taxon>
    </lineage>
</organism>
<evidence type="ECO:0000313" key="2">
    <source>
        <dbReference type="Proteomes" id="UP000289996"/>
    </source>
</evidence>
<protein>
    <submittedName>
        <fullName evidence="1">Uncharacterized protein</fullName>
    </submittedName>
</protein>
<dbReference type="EMBL" id="UYIG01000185">
    <property type="protein sequence ID" value="VDG30281.1"/>
    <property type="molecule type" value="Genomic_DNA"/>
</dbReference>
<keyword evidence="2" id="KW-1185">Reference proteome</keyword>
<dbReference type="Proteomes" id="UP000289996">
    <property type="component" value="Unassembled WGS sequence"/>
</dbReference>
<gene>
    <name evidence="1" type="ORF">MUDAN_MDHGFNIF_01832</name>
</gene>